<proteinExistence type="predicted"/>
<sequence>MRDPERLFPAGADRLAHIRRVMQTARALEARRCFGGRLVLAAAYHDIGYAPSLVVTGFHPVDGALVARRDGLDTEIVDAVLHHSGARALAQRSRPDLVAHYGPVCRMMDTALSRALTFCDLRSGPRGERLSQSERLAEIAVRHAGNAALLAAMEEARPDFMAIEAEFGPCLAAPLRSATE</sequence>
<feature type="domain" description="HD/PDEase" evidence="1">
    <location>
        <begin position="10"/>
        <end position="134"/>
    </location>
</feature>
<dbReference type="AlphaFoldDB" id="A0A0W7WJM4"/>
<dbReference type="SMART" id="SM00471">
    <property type="entry name" value="HDc"/>
    <property type="match status" value="1"/>
</dbReference>
<dbReference type="CDD" id="cd00077">
    <property type="entry name" value="HDc"/>
    <property type="match status" value="1"/>
</dbReference>
<accession>A0A0W7WJM4</accession>
<keyword evidence="3" id="KW-1185">Reference proteome</keyword>
<comment type="caution">
    <text evidence="2">The sequence shown here is derived from an EMBL/GenBank/DDBJ whole genome shotgun (WGS) entry which is preliminary data.</text>
</comment>
<name>A0A0W7WJM4_9RHOB</name>
<reference evidence="2 3" key="1">
    <citation type="submission" date="2015-12" db="EMBL/GenBank/DDBJ databases">
        <authorList>
            <person name="Shamseldin A."/>
            <person name="Moawad H."/>
            <person name="Abd El-Rahim W.M."/>
            <person name="Sadowsky M.J."/>
        </authorList>
    </citation>
    <scope>NUCLEOTIDE SEQUENCE [LARGE SCALE GENOMIC DNA]</scope>
    <source>
        <strain evidence="2 3">SJ5A-1</strain>
    </source>
</reference>
<evidence type="ECO:0000313" key="3">
    <source>
        <dbReference type="Proteomes" id="UP000054396"/>
    </source>
</evidence>
<protein>
    <recommendedName>
        <fullName evidence="1">HD/PDEase domain-containing protein</fullName>
    </recommendedName>
</protein>
<dbReference type="Proteomes" id="UP000054396">
    <property type="component" value="Unassembled WGS sequence"/>
</dbReference>
<organism evidence="2 3">
    <name type="scientific">Pseudoponticoccus marisrubri</name>
    <dbReference type="NCBI Taxonomy" id="1685382"/>
    <lineage>
        <taxon>Bacteria</taxon>
        <taxon>Pseudomonadati</taxon>
        <taxon>Pseudomonadota</taxon>
        <taxon>Alphaproteobacteria</taxon>
        <taxon>Rhodobacterales</taxon>
        <taxon>Roseobacteraceae</taxon>
        <taxon>Pseudoponticoccus</taxon>
    </lineage>
</organism>
<dbReference type="Pfam" id="PF01966">
    <property type="entry name" value="HD"/>
    <property type="match status" value="1"/>
</dbReference>
<dbReference type="Gene3D" id="1.10.3210.10">
    <property type="entry name" value="Hypothetical protein af1432"/>
    <property type="match status" value="1"/>
</dbReference>
<dbReference type="STRING" id="1685382.AVJ23_10275"/>
<evidence type="ECO:0000313" key="2">
    <source>
        <dbReference type="EMBL" id="KUF10816.1"/>
    </source>
</evidence>
<dbReference type="InterPro" id="IPR006674">
    <property type="entry name" value="HD_domain"/>
</dbReference>
<dbReference type="OrthoDB" id="7847955at2"/>
<dbReference type="SUPFAM" id="SSF109604">
    <property type="entry name" value="HD-domain/PDEase-like"/>
    <property type="match status" value="1"/>
</dbReference>
<gene>
    <name evidence="2" type="ORF">AVJ23_10275</name>
</gene>
<dbReference type="InterPro" id="IPR003607">
    <property type="entry name" value="HD/PDEase_dom"/>
</dbReference>
<dbReference type="RefSeq" id="WP_058862101.1">
    <property type="nucleotide sequence ID" value="NZ_LPXO01000005.1"/>
</dbReference>
<evidence type="ECO:0000259" key="1">
    <source>
        <dbReference type="SMART" id="SM00471"/>
    </source>
</evidence>
<dbReference type="EMBL" id="LPXO01000005">
    <property type="protein sequence ID" value="KUF10816.1"/>
    <property type="molecule type" value="Genomic_DNA"/>
</dbReference>